<gene>
    <name evidence="1" type="ORF">ACHAW5_005686</name>
</gene>
<evidence type="ECO:0000313" key="1">
    <source>
        <dbReference type="EMBL" id="KAL3783770.1"/>
    </source>
</evidence>
<dbReference type="Proteomes" id="UP001530315">
    <property type="component" value="Unassembled WGS sequence"/>
</dbReference>
<accession>A0ABD3P6C2</accession>
<comment type="caution">
    <text evidence="1">The sequence shown here is derived from an EMBL/GenBank/DDBJ whole genome shotgun (WGS) entry which is preliminary data.</text>
</comment>
<evidence type="ECO:0000313" key="2">
    <source>
        <dbReference type="Proteomes" id="UP001530315"/>
    </source>
</evidence>
<dbReference type="InterPro" id="IPR032710">
    <property type="entry name" value="NTF2-like_dom_sf"/>
</dbReference>
<dbReference type="EMBL" id="JALLAZ020000956">
    <property type="protein sequence ID" value="KAL3783770.1"/>
    <property type="molecule type" value="Genomic_DNA"/>
</dbReference>
<organism evidence="1 2">
    <name type="scientific">Stephanodiscus triporus</name>
    <dbReference type="NCBI Taxonomy" id="2934178"/>
    <lineage>
        <taxon>Eukaryota</taxon>
        <taxon>Sar</taxon>
        <taxon>Stramenopiles</taxon>
        <taxon>Ochrophyta</taxon>
        <taxon>Bacillariophyta</taxon>
        <taxon>Coscinodiscophyceae</taxon>
        <taxon>Thalassiosirophycidae</taxon>
        <taxon>Stephanodiscales</taxon>
        <taxon>Stephanodiscaceae</taxon>
        <taxon>Stephanodiscus</taxon>
    </lineage>
</organism>
<keyword evidence="2" id="KW-1185">Reference proteome</keyword>
<dbReference type="Gene3D" id="3.10.450.50">
    <property type="match status" value="1"/>
</dbReference>
<dbReference type="AlphaFoldDB" id="A0ABD3P6C2"/>
<reference evidence="1 2" key="1">
    <citation type="submission" date="2024-10" db="EMBL/GenBank/DDBJ databases">
        <title>Updated reference genomes for cyclostephanoid diatoms.</title>
        <authorList>
            <person name="Roberts W.R."/>
            <person name="Alverson A.J."/>
        </authorList>
    </citation>
    <scope>NUCLEOTIDE SEQUENCE [LARGE SCALE GENOMIC DNA]</scope>
    <source>
        <strain evidence="1 2">AJA276-08</strain>
    </source>
</reference>
<protein>
    <submittedName>
        <fullName evidence="1">Uncharacterized protein</fullName>
    </submittedName>
</protein>
<proteinExistence type="predicted"/>
<name>A0ABD3P6C2_9STRA</name>
<dbReference type="SUPFAM" id="SSF54427">
    <property type="entry name" value="NTF2-like"/>
    <property type="match status" value="1"/>
</dbReference>
<sequence length="226" mass="24092">MTRANSHTQISLAAAPAAMMATDDQKIASARRFLIDGNGFYAPPKPELLADDFVFRAPVVGPLCKADYIATMTLFKLWEALPDIKANDYGWVVDPSSPMTVRCFVRNTGTHTGPLDVGSVVLPSSGKTYEGSTESISITLNGDGKVRALTAGYVVDRFAGNGGGLGAVAGILVAIGLPVPKPYGPVFRFSQWLGNTFGVKFGPRTISSEEDIPTWYTNPLRGSEGF</sequence>